<feature type="binding site" evidence="7">
    <location>
        <position position="99"/>
    </location>
    <ligand>
        <name>phosphoenolpyruvate</name>
        <dbReference type="ChEBI" id="CHEBI:58702"/>
    </ligand>
</feature>
<comment type="function">
    <text evidence="7">Catalyzes the transfer of the enolpyruvyl moiety of phosphoenolpyruvate (PEP) to the 5-hydroxyl of shikimate-3-phosphate (S3P) to produce enolpyruvyl shikimate-3-phosphate and inorganic phosphate.</text>
</comment>
<dbReference type="Proteomes" id="UP001565200">
    <property type="component" value="Unassembled WGS sequence"/>
</dbReference>
<dbReference type="SUPFAM" id="SSF55205">
    <property type="entry name" value="EPT/RTPC-like"/>
    <property type="match status" value="1"/>
</dbReference>
<evidence type="ECO:0000259" key="8">
    <source>
        <dbReference type="Pfam" id="PF00275"/>
    </source>
</evidence>
<dbReference type="EC" id="2.5.1.19" evidence="7"/>
<dbReference type="PANTHER" id="PTHR21090">
    <property type="entry name" value="AROM/DEHYDROQUINATE SYNTHASE"/>
    <property type="match status" value="1"/>
</dbReference>
<feature type="domain" description="Enolpyruvate transferase" evidence="8">
    <location>
        <begin position="60"/>
        <end position="400"/>
    </location>
</feature>
<feature type="binding site" evidence="7">
    <location>
        <position position="147"/>
    </location>
    <ligand>
        <name>phosphoenolpyruvate</name>
        <dbReference type="ChEBI" id="CHEBI:58702"/>
    </ligand>
</feature>
<dbReference type="RefSeq" id="WP_121699373.1">
    <property type="nucleotide sequence ID" value="NZ_JBCLPP010000009.1"/>
</dbReference>
<protein>
    <recommendedName>
        <fullName evidence="7">3-phosphoshikimate 1-carboxyvinyltransferase</fullName>
        <ecNumber evidence="7">2.5.1.19</ecNumber>
    </recommendedName>
    <alternativeName>
        <fullName evidence="7">5-enolpyruvylshikimate-3-phosphate synthase</fullName>
        <shortName evidence="7">EPSP synthase</shortName>
        <shortName evidence="7">EPSPS</shortName>
    </alternativeName>
</protein>
<feature type="binding site" evidence="7">
    <location>
        <position position="289"/>
    </location>
    <ligand>
        <name>3-phosphoshikimate</name>
        <dbReference type="ChEBI" id="CHEBI:145989"/>
    </ligand>
</feature>
<feature type="binding site" evidence="7">
    <location>
        <position position="173"/>
    </location>
    <ligand>
        <name>3-phosphoshikimate</name>
        <dbReference type="ChEBI" id="CHEBI:145989"/>
    </ligand>
</feature>
<feature type="binding site" evidence="7">
    <location>
        <position position="316"/>
    </location>
    <ligand>
        <name>3-phosphoshikimate</name>
        <dbReference type="ChEBI" id="CHEBI:145989"/>
    </ligand>
</feature>
<comment type="pathway">
    <text evidence="1 7">Metabolic intermediate biosynthesis; chorismate biosynthesis; chorismate from D-erythrose 4-phosphate and phosphoenolpyruvate: step 6/7.</text>
</comment>
<dbReference type="InterPro" id="IPR036968">
    <property type="entry name" value="Enolpyruvate_Tfrase_sf"/>
</dbReference>
<feature type="binding site" evidence="7">
    <location>
        <position position="22"/>
    </location>
    <ligand>
        <name>phosphoenolpyruvate</name>
        <dbReference type="ChEBI" id="CHEBI:58702"/>
    </ligand>
</feature>
<dbReference type="Pfam" id="PF00275">
    <property type="entry name" value="EPSP_synthase"/>
    <property type="match status" value="1"/>
</dbReference>
<dbReference type="HAMAP" id="MF_00210">
    <property type="entry name" value="EPSP_synth"/>
    <property type="match status" value="1"/>
</dbReference>
<reference evidence="9 10" key="1">
    <citation type="submission" date="2024-03" db="EMBL/GenBank/DDBJ databases">
        <title>Mouse gut bacterial collection (mGBC) of GemPharmatech.</title>
        <authorList>
            <person name="He Y."/>
            <person name="Dong L."/>
            <person name="Wu D."/>
            <person name="Gao X."/>
            <person name="Lin Z."/>
        </authorList>
    </citation>
    <scope>NUCLEOTIDE SEQUENCE [LARGE SCALE GENOMIC DNA]</scope>
    <source>
        <strain evidence="9 10">54-13</strain>
    </source>
</reference>
<feature type="binding site" evidence="7">
    <location>
        <position position="366"/>
    </location>
    <ligand>
        <name>phosphoenolpyruvate</name>
        <dbReference type="ChEBI" id="CHEBI:58702"/>
    </ligand>
</feature>
<dbReference type="PANTHER" id="PTHR21090:SF5">
    <property type="entry name" value="PENTAFUNCTIONAL AROM POLYPEPTIDE"/>
    <property type="match status" value="1"/>
</dbReference>
<feature type="binding site" evidence="7">
    <location>
        <position position="22"/>
    </location>
    <ligand>
        <name>3-phosphoshikimate</name>
        <dbReference type="ChEBI" id="CHEBI:145989"/>
    </ligand>
</feature>
<gene>
    <name evidence="7" type="primary">aroA</name>
    <name evidence="9" type="ORF">AAK873_04420</name>
</gene>
<keyword evidence="3 7" id="KW-0028">Amino-acid biosynthesis</keyword>
<sequence length="417" mass="46084">MNYRIIPPEEINDAVIRLPLSKSISNRVLLINALTGNRGSIAEVAQCDDTSAMMRALDSAENNIDIGAAGTAMRFLTAYFAMQPGREVTVDGTERMRRRPVKILVEALRDCGADIEYVGEEGFPPLKIKGRKLKGGEVSLPADVSSQYISALLMVAPYMEHGLRLELTGTPVSAPYIDMTLGLMKQWGVEADADGSVISVAPQAYTPVDFTVEADWSAASYWFELGAFSFGDIKLLGLERDSLQGDSRVIDYFRNFGIEAEWDDRSSLELNPSPDISPRINLDLTEQPDLAQTLTVTCCVLNLPFHITGLSTLKIKETDRIEALCTELRKLSFVIDRPDDSSLAWEGRRVPADSSGLAIDTYDDHRMALAFAPVAFFLPGIVIRHAEVVSKSYPEYWDHLRAIGFTLEEVADDNLPE</sequence>
<comment type="catalytic activity">
    <reaction evidence="6">
        <text>3-phosphoshikimate + phosphoenolpyruvate = 5-O-(1-carboxyvinyl)-3-phosphoshikimate + phosphate</text>
        <dbReference type="Rhea" id="RHEA:21256"/>
        <dbReference type="ChEBI" id="CHEBI:43474"/>
        <dbReference type="ChEBI" id="CHEBI:57701"/>
        <dbReference type="ChEBI" id="CHEBI:58702"/>
        <dbReference type="ChEBI" id="CHEBI:145989"/>
        <dbReference type="EC" id="2.5.1.19"/>
    </reaction>
    <physiologicalReaction direction="left-to-right" evidence="6">
        <dbReference type="Rhea" id="RHEA:21257"/>
    </physiologicalReaction>
</comment>
<evidence type="ECO:0000256" key="2">
    <source>
        <dbReference type="ARBA" id="ARBA00009948"/>
    </source>
</evidence>
<evidence type="ECO:0000256" key="3">
    <source>
        <dbReference type="ARBA" id="ARBA00022605"/>
    </source>
</evidence>
<feature type="binding site" evidence="7">
    <location>
        <position position="320"/>
    </location>
    <ligand>
        <name>phosphoenolpyruvate</name>
        <dbReference type="ChEBI" id="CHEBI:58702"/>
    </ligand>
</feature>
<feature type="binding site" evidence="7">
    <location>
        <position position="391"/>
    </location>
    <ligand>
        <name>phosphoenolpyruvate</name>
        <dbReference type="ChEBI" id="CHEBI:58702"/>
    </ligand>
</feature>
<evidence type="ECO:0000256" key="1">
    <source>
        <dbReference type="ARBA" id="ARBA00004811"/>
    </source>
</evidence>
<keyword evidence="4 7" id="KW-0808">Transferase</keyword>
<feature type="binding site" evidence="7">
    <location>
        <position position="23"/>
    </location>
    <ligand>
        <name>3-phosphoshikimate</name>
        <dbReference type="ChEBI" id="CHEBI:145989"/>
    </ligand>
</feature>
<feature type="binding site" evidence="7">
    <location>
        <position position="145"/>
    </location>
    <ligand>
        <name>3-phosphoshikimate</name>
        <dbReference type="ChEBI" id="CHEBI:145989"/>
    </ligand>
</feature>
<dbReference type="EMBL" id="JBCLPP010000009">
    <property type="protein sequence ID" value="MEY8244866.1"/>
    <property type="molecule type" value="Genomic_DNA"/>
</dbReference>
<evidence type="ECO:0000256" key="4">
    <source>
        <dbReference type="ARBA" id="ARBA00022679"/>
    </source>
</evidence>
<proteinExistence type="inferred from homology"/>
<feature type="binding site" evidence="7">
    <location>
        <position position="27"/>
    </location>
    <ligand>
        <name>3-phosphoshikimate</name>
        <dbReference type="ChEBI" id="CHEBI:145989"/>
    </ligand>
</feature>
<dbReference type="InterPro" id="IPR006264">
    <property type="entry name" value="EPSP_synthase"/>
</dbReference>
<dbReference type="PIRSF" id="PIRSF000505">
    <property type="entry name" value="EPSPS"/>
    <property type="match status" value="1"/>
</dbReference>
<evidence type="ECO:0000256" key="6">
    <source>
        <dbReference type="ARBA" id="ARBA00044633"/>
    </source>
</evidence>
<evidence type="ECO:0000256" key="5">
    <source>
        <dbReference type="ARBA" id="ARBA00023141"/>
    </source>
</evidence>
<keyword evidence="5 7" id="KW-0057">Aromatic amino acid biosynthesis</keyword>
<dbReference type="InterPro" id="IPR001986">
    <property type="entry name" value="Enolpyruvate_Tfrase_dom"/>
</dbReference>
<comment type="similarity">
    <text evidence="2 7">Belongs to the EPSP synthase family.</text>
</comment>
<feature type="active site" description="Proton acceptor" evidence="7">
    <location>
        <position position="289"/>
    </location>
</feature>
<evidence type="ECO:0000256" key="7">
    <source>
        <dbReference type="HAMAP-Rule" id="MF_00210"/>
    </source>
</evidence>
<comment type="caution">
    <text evidence="7">Lacks conserved residue(s) required for the propagation of feature annotation.</text>
</comment>
<dbReference type="InterPro" id="IPR013792">
    <property type="entry name" value="RNA3'P_cycl/enolpyr_Trfase_a/b"/>
</dbReference>
<comment type="subunit">
    <text evidence="7">Monomer.</text>
</comment>
<organism evidence="9 10">
    <name type="scientific">Heminiphilus faecis</name>
    <dbReference type="NCBI Taxonomy" id="2601703"/>
    <lineage>
        <taxon>Bacteria</taxon>
        <taxon>Pseudomonadati</taxon>
        <taxon>Bacteroidota</taxon>
        <taxon>Bacteroidia</taxon>
        <taxon>Bacteroidales</taxon>
        <taxon>Muribaculaceae</taxon>
        <taxon>Heminiphilus</taxon>
    </lineage>
</organism>
<comment type="caution">
    <text evidence="9">The sequence shown here is derived from an EMBL/GenBank/DDBJ whole genome shotgun (WGS) entry which is preliminary data.</text>
</comment>
<name>A0ABV4CW03_9BACT</name>
<dbReference type="CDD" id="cd01556">
    <property type="entry name" value="EPSP_synthase"/>
    <property type="match status" value="1"/>
</dbReference>
<evidence type="ECO:0000313" key="10">
    <source>
        <dbReference type="Proteomes" id="UP001565200"/>
    </source>
</evidence>
<comment type="subcellular location">
    <subcellularLocation>
        <location evidence="7">Cytoplasm</location>
    </subcellularLocation>
</comment>
<accession>A0ABV4CW03</accession>
<feature type="binding site" evidence="7">
    <location>
        <position position="147"/>
    </location>
    <ligand>
        <name>3-phosphoshikimate</name>
        <dbReference type="ChEBI" id="CHEBI:145989"/>
    </ligand>
</feature>
<evidence type="ECO:0000313" key="9">
    <source>
        <dbReference type="EMBL" id="MEY8244866.1"/>
    </source>
</evidence>
<feature type="binding site" evidence="7">
    <location>
        <position position="146"/>
    </location>
    <ligand>
        <name>3-phosphoshikimate</name>
        <dbReference type="ChEBI" id="CHEBI:145989"/>
    </ligand>
</feature>
<dbReference type="Gene3D" id="3.65.10.10">
    <property type="entry name" value="Enolpyruvate transferase domain"/>
    <property type="match status" value="3"/>
</dbReference>
<feature type="binding site" evidence="7">
    <location>
        <position position="70"/>
    </location>
    <ligand>
        <name>phosphoenolpyruvate</name>
        <dbReference type="ChEBI" id="CHEBI:58702"/>
    </ligand>
</feature>
<keyword evidence="10" id="KW-1185">Reference proteome</keyword>
<keyword evidence="7" id="KW-0963">Cytoplasm</keyword>